<organism evidence="1 2">
    <name type="scientific">Aquisphaera giovannonii</name>
    <dbReference type="NCBI Taxonomy" id="406548"/>
    <lineage>
        <taxon>Bacteria</taxon>
        <taxon>Pseudomonadati</taxon>
        <taxon>Planctomycetota</taxon>
        <taxon>Planctomycetia</taxon>
        <taxon>Isosphaerales</taxon>
        <taxon>Isosphaeraceae</taxon>
        <taxon>Aquisphaera</taxon>
    </lineage>
</organism>
<dbReference type="EMBL" id="CP042997">
    <property type="protein sequence ID" value="QEH37885.1"/>
    <property type="molecule type" value="Genomic_DNA"/>
</dbReference>
<dbReference type="AlphaFoldDB" id="A0A5B9WCU8"/>
<sequence>MRLDILPQDGRRRRETPWPKIVLGDDRLRPFTVGFMMDNARSLA</sequence>
<accession>A0A5B9WCU8</accession>
<name>A0A5B9WCU8_9BACT</name>
<gene>
    <name evidence="1" type="ORF">OJF2_64770</name>
</gene>
<evidence type="ECO:0000313" key="1">
    <source>
        <dbReference type="EMBL" id="QEH37885.1"/>
    </source>
</evidence>
<reference evidence="1 2" key="1">
    <citation type="submission" date="2019-08" db="EMBL/GenBank/DDBJ databases">
        <title>Deep-cultivation of Planctomycetes and their phenomic and genomic characterization uncovers novel biology.</title>
        <authorList>
            <person name="Wiegand S."/>
            <person name="Jogler M."/>
            <person name="Boedeker C."/>
            <person name="Pinto D."/>
            <person name="Vollmers J."/>
            <person name="Rivas-Marin E."/>
            <person name="Kohn T."/>
            <person name="Peeters S.H."/>
            <person name="Heuer A."/>
            <person name="Rast P."/>
            <person name="Oberbeckmann S."/>
            <person name="Bunk B."/>
            <person name="Jeske O."/>
            <person name="Meyerdierks A."/>
            <person name="Storesund J.E."/>
            <person name="Kallscheuer N."/>
            <person name="Luecker S."/>
            <person name="Lage O.M."/>
            <person name="Pohl T."/>
            <person name="Merkel B.J."/>
            <person name="Hornburger P."/>
            <person name="Mueller R.-W."/>
            <person name="Bruemmer F."/>
            <person name="Labrenz M."/>
            <person name="Spormann A.M."/>
            <person name="Op den Camp H."/>
            <person name="Overmann J."/>
            <person name="Amann R."/>
            <person name="Jetten M.S.M."/>
            <person name="Mascher T."/>
            <person name="Medema M.H."/>
            <person name="Devos D.P."/>
            <person name="Kaster A.-K."/>
            <person name="Ovreas L."/>
            <person name="Rohde M."/>
            <person name="Galperin M.Y."/>
            <person name="Jogler C."/>
        </authorList>
    </citation>
    <scope>NUCLEOTIDE SEQUENCE [LARGE SCALE GENOMIC DNA]</scope>
    <source>
        <strain evidence="1 2">OJF2</strain>
    </source>
</reference>
<protein>
    <submittedName>
        <fullName evidence="1">Uncharacterized protein</fullName>
    </submittedName>
</protein>
<dbReference type="KEGG" id="agv:OJF2_64770"/>
<proteinExistence type="predicted"/>
<dbReference type="Proteomes" id="UP000324233">
    <property type="component" value="Chromosome"/>
</dbReference>
<keyword evidence="2" id="KW-1185">Reference proteome</keyword>
<evidence type="ECO:0000313" key="2">
    <source>
        <dbReference type="Proteomes" id="UP000324233"/>
    </source>
</evidence>